<dbReference type="GO" id="GO:0005886">
    <property type="term" value="C:plasma membrane"/>
    <property type="evidence" value="ECO:0007669"/>
    <property type="project" value="UniProtKB-SubCell"/>
</dbReference>
<feature type="transmembrane region" description="Helical" evidence="5">
    <location>
        <begin position="175"/>
        <end position="194"/>
    </location>
</feature>
<dbReference type="InterPro" id="IPR005829">
    <property type="entry name" value="Sugar_transporter_CS"/>
</dbReference>
<evidence type="ECO:0000256" key="5">
    <source>
        <dbReference type="SAM" id="Phobius"/>
    </source>
</evidence>
<gene>
    <name evidence="7" type="ORF">Ani05nite_20980</name>
</gene>
<dbReference type="RefSeq" id="WP_239129631.1">
    <property type="nucleotide sequence ID" value="NZ_BAAAYJ010000114.1"/>
</dbReference>
<accession>A0A919JKQ4</accession>
<dbReference type="PROSITE" id="PS00216">
    <property type="entry name" value="SUGAR_TRANSPORT_1"/>
    <property type="match status" value="1"/>
</dbReference>
<dbReference type="GO" id="GO:0022857">
    <property type="term" value="F:transmembrane transporter activity"/>
    <property type="evidence" value="ECO:0007669"/>
    <property type="project" value="InterPro"/>
</dbReference>
<sequence length="400" mass="40315">MTVLAPVQPRVRRGWIVAYVLAMTGVAAGWFGPIQILLPEQAARLAAPGGKEALLALVTAYGAAAALLATPLWGAVSDRLRSRFGRRRPVLVAGALVGVAGLLVLSGAGSAPAMTAGWVLVQTGLSGPLAALAAVLADRVPPEQRGTVGALFGVAQIAGVVLGTAVAVAAGDVRIGYLALAVAVPALVASLVVVHREPPPGPDRAVAAATRPRLTAPFAWVWLIRFLFNLVNALLLVYLYYYLGDRVGVAEPGAMVLVVTVINVLVTAAAAIAGGVLSDRWGRRRGFAAAGAVVLAAGFAVLALVPSLPAVLAAAVLLGAGWGLFVAVDLAIVTGVLPDAGSQATMLGVANIAASLPQLVAPALAGVIVTRLGGYPTLYLCAAAVALTALACLPRLRTVA</sequence>
<feature type="transmembrane region" description="Helical" evidence="5">
    <location>
        <begin position="148"/>
        <end position="169"/>
    </location>
</feature>
<dbReference type="Gene3D" id="1.20.1250.20">
    <property type="entry name" value="MFS general substrate transporter like domains"/>
    <property type="match status" value="2"/>
</dbReference>
<evidence type="ECO:0000313" key="8">
    <source>
        <dbReference type="Proteomes" id="UP000647172"/>
    </source>
</evidence>
<proteinExistence type="predicted"/>
<feature type="transmembrane region" description="Helical" evidence="5">
    <location>
        <begin position="115"/>
        <end position="136"/>
    </location>
</feature>
<keyword evidence="2 5" id="KW-0812">Transmembrane</keyword>
<reference evidence="7" key="1">
    <citation type="submission" date="2021-01" db="EMBL/GenBank/DDBJ databases">
        <title>Whole genome shotgun sequence of Actinoplanes nipponensis NBRC 14063.</title>
        <authorList>
            <person name="Komaki H."/>
            <person name="Tamura T."/>
        </authorList>
    </citation>
    <scope>NUCLEOTIDE SEQUENCE</scope>
    <source>
        <strain evidence="7">NBRC 14063</strain>
    </source>
</reference>
<evidence type="ECO:0000313" key="7">
    <source>
        <dbReference type="EMBL" id="GIE48564.1"/>
    </source>
</evidence>
<protein>
    <submittedName>
        <fullName evidence="7">MFS transporter</fullName>
    </submittedName>
</protein>
<dbReference type="AlphaFoldDB" id="A0A919JKQ4"/>
<evidence type="ECO:0000256" key="3">
    <source>
        <dbReference type="ARBA" id="ARBA00022989"/>
    </source>
</evidence>
<organism evidence="7 8">
    <name type="scientific">Actinoplanes nipponensis</name>
    <dbReference type="NCBI Taxonomy" id="135950"/>
    <lineage>
        <taxon>Bacteria</taxon>
        <taxon>Bacillati</taxon>
        <taxon>Actinomycetota</taxon>
        <taxon>Actinomycetes</taxon>
        <taxon>Micromonosporales</taxon>
        <taxon>Micromonosporaceae</taxon>
        <taxon>Actinoplanes</taxon>
    </lineage>
</organism>
<keyword evidence="4 5" id="KW-0472">Membrane</keyword>
<feature type="transmembrane region" description="Helical" evidence="5">
    <location>
        <begin position="253"/>
        <end position="274"/>
    </location>
</feature>
<evidence type="ECO:0000256" key="2">
    <source>
        <dbReference type="ARBA" id="ARBA00022692"/>
    </source>
</evidence>
<feature type="transmembrane region" description="Helical" evidence="5">
    <location>
        <begin position="88"/>
        <end position="109"/>
    </location>
</feature>
<comment type="caution">
    <text evidence="7">The sequence shown here is derived from an EMBL/GenBank/DDBJ whole genome shotgun (WGS) entry which is preliminary data.</text>
</comment>
<dbReference type="InterPro" id="IPR036259">
    <property type="entry name" value="MFS_trans_sf"/>
</dbReference>
<feature type="transmembrane region" description="Helical" evidence="5">
    <location>
        <begin position="16"/>
        <end position="38"/>
    </location>
</feature>
<name>A0A919JKQ4_9ACTN</name>
<feature type="transmembrane region" description="Helical" evidence="5">
    <location>
        <begin position="349"/>
        <end position="369"/>
    </location>
</feature>
<feature type="transmembrane region" description="Helical" evidence="5">
    <location>
        <begin position="53"/>
        <end position="76"/>
    </location>
</feature>
<feature type="transmembrane region" description="Helical" evidence="5">
    <location>
        <begin position="311"/>
        <end position="337"/>
    </location>
</feature>
<evidence type="ECO:0000259" key="6">
    <source>
        <dbReference type="PROSITE" id="PS50850"/>
    </source>
</evidence>
<evidence type="ECO:0000256" key="1">
    <source>
        <dbReference type="ARBA" id="ARBA00004651"/>
    </source>
</evidence>
<dbReference type="EMBL" id="BOMQ01000026">
    <property type="protein sequence ID" value="GIE48564.1"/>
    <property type="molecule type" value="Genomic_DNA"/>
</dbReference>
<dbReference type="PANTHER" id="PTHR23528:SF1">
    <property type="entry name" value="MAJOR FACILITATOR SUPERFAMILY (MFS) PROFILE DOMAIN-CONTAINING PROTEIN"/>
    <property type="match status" value="1"/>
</dbReference>
<evidence type="ECO:0000256" key="4">
    <source>
        <dbReference type="ARBA" id="ARBA00023136"/>
    </source>
</evidence>
<keyword evidence="8" id="KW-1185">Reference proteome</keyword>
<feature type="transmembrane region" description="Helical" evidence="5">
    <location>
        <begin position="375"/>
        <end position="393"/>
    </location>
</feature>
<keyword evidence="3 5" id="KW-1133">Transmembrane helix</keyword>
<dbReference type="PANTHER" id="PTHR23528">
    <property type="match status" value="1"/>
</dbReference>
<dbReference type="Proteomes" id="UP000647172">
    <property type="component" value="Unassembled WGS sequence"/>
</dbReference>
<dbReference type="InterPro" id="IPR020846">
    <property type="entry name" value="MFS_dom"/>
</dbReference>
<dbReference type="PROSITE" id="PS50850">
    <property type="entry name" value="MFS"/>
    <property type="match status" value="1"/>
</dbReference>
<dbReference type="SUPFAM" id="SSF103473">
    <property type="entry name" value="MFS general substrate transporter"/>
    <property type="match status" value="1"/>
</dbReference>
<feature type="transmembrane region" description="Helical" evidence="5">
    <location>
        <begin position="220"/>
        <end position="241"/>
    </location>
</feature>
<feature type="transmembrane region" description="Helical" evidence="5">
    <location>
        <begin position="286"/>
        <end position="305"/>
    </location>
</feature>
<dbReference type="Pfam" id="PF07690">
    <property type="entry name" value="MFS_1"/>
    <property type="match status" value="1"/>
</dbReference>
<comment type="subcellular location">
    <subcellularLocation>
        <location evidence="1">Cell membrane</location>
        <topology evidence="1">Multi-pass membrane protein</topology>
    </subcellularLocation>
</comment>
<dbReference type="InterPro" id="IPR011701">
    <property type="entry name" value="MFS"/>
</dbReference>
<feature type="domain" description="Major facilitator superfamily (MFS) profile" evidence="6">
    <location>
        <begin position="1"/>
        <end position="400"/>
    </location>
</feature>